<feature type="compositionally biased region" description="Basic and acidic residues" evidence="6">
    <location>
        <begin position="247"/>
        <end position="268"/>
    </location>
</feature>
<gene>
    <name evidence="8" type="ORF">H109_03376</name>
</gene>
<dbReference type="InterPro" id="IPR038765">
    <property type="entry name" value="Papain-like_cys_pep_sf"/>
</dbReference>
<feature type="domain" description="Ubiquitin-like protease family profile" evidence="7">
    <location>
        <begin position="580"/>
        <end position="916"/>
    </location>
</feature>
<evidence type="ECO:0000313" key="9">
    <source>
        <dbReference type="Proteomes" id="UP000024533"/>
    </source>
</evidence>
<feature type="compositionally biased region" description="Basic and acidic residues" evidence="6">
    <location>
        <begin position="755"/>
        <end position="776"/>
    </location>
</feature>
<protein>
    <recommendedName>
        <fullName evidence="7">Ubiquitin-like protease family profile domain-containing protein</fullName>
    </recommendedName>
</protein>
<accession>A0A059JAE4</accession>
<feature type="compositionally biased region" description="Basic and acidic residues" evidence="6">
    <location>
        <begin position="698"/>
        <end position="710"/>
    </location>
</feature>
<feature type="compositionally biased region" description="Low complexity" evidence="6">
    <location>
        <begin position="1050"/>
        <end position="1060"/>
    </location>
</feature>
<sequence length="1112" mass="126080">MGVSSRKLSKDERKSYRDEQRLLQGSQPTRDRRAIPIQPGSIAKKHETFKPTNTIGVRPGTRVNQSSSVPSLPFSRPKPWELDSSTVIPDSDEEVTPPRKRLKQESPEIIDLEEDGPPLAVPETSDTNMIVERSPSRTLVQAQKSIPQIISKYGRIANSRRESPAPVTPKSKPWTGRRADAFSDSENEKPKKRSKHEQTHTTGIDLKDKSAARNNFRDLLRGRTVPAVVVEVPDPAMIQYYPKEIEKRVNRRSSQSDDRHIDDLRESPDELQGNKTVPDTWKEHNSLKREVSPSNIRHTRFTSTGDRKALQQPTEKKLKGKPSLITFDISVFRYLDFSAKPACRLAYNTETFKFLVIPAGDDIVPSKTRSFDLLRAIKMDYSEVNCGKIRLSFPRLQKPGAEFADIEFPSDQERERFWRFLQKRSPSLKRYSRKREYMEDLFLGSEQSQKNIIMMDKQNSQKSRTTDTESEMNAPSVRPKRLKLSDNLRNGDQPPSNRSIEKLSHAHPSPSRMESSTPIPIKAYQIPTPFRKTRSFSRKQNVEIESDSEDETNTGASILDMPGKRWQNPLVYPATGKKKAEVGEHDLDRLRPHEFLNDNLIGLYIRFLEHHLERQHPDIASRIYFFNSYFFATLTNTSKGQKGINYQGVEKWTRSVDIFAFDYLVVPINENAHWYVAIICNLPTLLLPKVDNPKVDNRAGSESIGKDEMPKTPGAKETNLLDVPSVGGSKPDVDHSPSDATKENQVRESFNSMTLKDDSAEPHFSGDDKEVEHPEIEEWPDEDENQVSHLPYKTEATLLEEKAIEPITDSLKSSRVPEPEVASKTSKAAKKRGKKGRNPGIRYNKRQPAIIVFDSLDCPRRPTIGILRDYLEEEAKTKRSLTIDSKGIVGLNAKQIPHQPNFSDCGLYLLAYLEKFVRDPDHFVRSVLRKEMNRNKDWPAMKPGLFRSRLRKFLCQLYEEQQALKDGKLGENQPLMADTKSLNILLASTPVAVEDSPATDEDRKESDVLKASPKPAAKHAGLALPVTPTRSSPRCLRGEKRTPISRSQETPKTPVVSTVPSSSDIMLLSLFNTTSKQDKLDETEKPSEEIIQVPMTPPPREPSAAVSSSTFP</sequence>
<dbReference type="GO" id="GO:0006508">
    <property type="term" value="P:proteolysis"/>
    <property type="evidence" value="ECO:0007669"/>
    <property type="project" value="UniProtKB-KW"/>
</dbReference>
<feature type="compositionally biased region" description="Polar residues" evidence="6">
    <location>
        <begin position="451"/>
        <end position="463"/>
    </location>
</feature>
<evidence type="ECO:0000256" key="2">
    <source>
        <dbReference type="ARBA" id="ARBA00022553"/>
    </source>
</evidence>
<feature type="region of interest" description="Disordered" evidence="6">
    <location>
        <begin position="810"/>
        <end position="841"/>
    </location>
</feature>
<evidence type="ECO:0000256" key="4">
    <source>
        <dbReference type="ARBA" id="ARBA00022786"/>
    </source>
</evidence>
<name>A0A059JAE4_TRIIM</name>
<proteinExistence type="inferred from homology"/>
<dbReference type="GO" id="GO:0016926">
    <property type="term" value="P:protein desumoylation"/>
    <property type="evidence" value="ECO:0007669"/>
    <property type="project" value="TreeGrafter"/>
</dbReference>
<feature type="compositionally biased region" description="Basic and acidic residues" evidence="6">
    <location>
        <begin position="280"/>
        <end position="291"/>
    </location>
</feature>
<dbReference type="Proteomes" id="UP000024533">
    <property type="component" value="Unassembled WGS sequence"/>
</dbReference>
<evidence type="ECO:0000256" key="6">
    <source>
        <dbReference type="SAM" id="MobiDB-lite"/>
    </source>
</evidence>
<dbReference type="STRING" id="1215338.A0A059JAE4"/>
<dbReference type="OMA" id="ESAHWYV"/>
<dbReference type="Gene3D" id="3.40.395.10">
    <property type="entry name" value="Adenoviral Proteinase, Chain A"/>
    <property type="match status" value="1"/>
</dbReference>
<dbReference type="GO" id="GO:0005737">
    <property type="term" value="C:cytoplasm"/>
    <property type="evidence" value="ECO:0007669"/>
    <property type="project" value="TreeGrafter"/>
</dbReference>
<dbReference type="InterPro" id="IPR003653">
    <property type="entry name" value="Peptidase_C48_C"/>
</dbReference>
<feature type="region of interest" description="Disordered" evidence="6">
    <location>
        <begin position="1"/>
        <end position="126"/>
    </location>
</feature>
<feature type="compositionally biased region" description="Basic and acidic residues" evidence="6">
    <location>
        <begin position="731"/>
        <end position="746"/>
    </location>
</feature>
<dbReference type="Pfam" id="PF02902">
    <property type="entry name" value="Peptidase_C48"/>
    <property type="match status" value="2"/>
</dbReference>
<dbReference type="EMBL" id="AOKY01000242">
    <property type="protein sequence ID" value="KDB24744.1"/>
    <property type="molecule type" value="Genomic_DNA"/>
</dbReference>
<comment type="similarity">
    <text evidence="1">Belongs to the peptidase C48 family.</text>
</comment>
<feature type="region of interest" description="Disordered" evidence="6">
    <location>
        <begin position="698"/>
        <end position="788"/>
    </location>
</feature>
<dbReference type="HOGENOM" id="CLU_007167_0_0_1"/>
<feature type="region of interest" description="Disordered" evidence="6">
    <location>
        <begin position="151"/>
        <end position="210"/>
    </location>
</feature>
<dbReference type="GO" id="GO:0005634">
    <property type="term" value="C:nucleus"/>
    <property type="evidence" value="ECO:0007669"/>
    <property type="project" value="TreeGrafter"/>
</dbReference>
<feature type="compositionally biased region" description="Basic and acidic residues" evidence="6">
    <location>
        <begin position="177"/>
        <end position="189"/>
    </location>
</feature>
<feature type="compositionally biased region" description="Polar residues" evidence="6">
    <location>
        <begin position="292"/>
        <end position="304"/>
    </location>
</feature>
<dbReference type="PROSITE" id="PS50600">
    <property type="entry name" value="ULP_PROTEASE"/>
    <property type="match status" value="1"/>
</dbReference>
<feature type="region of interest" description="Disordered" evidence="6">
    <location>
        <begin position="451"/>
        <end position="520"/>
    </location>
</feature>
<feature type="compositionally biased region" description="Basic and acidic residues" evidence="6">
    <location>
        <begin position="8"/>
        <end position="21"/>
    </location>
</feature>
<dbReference type="PANTHER" id="PTHR46896:SF3">
    <property type="entry name" value="FI06413P-RELATED"/>
    <property type="match status" value="1"/>
</dbReference>
<evidence type="ECO:0000256" key="3">
    <source>
        <dbReference type="ARBA" id="ARBA00022670"/>
    </source>
</evidence>
<dbReference type="AlphaFoldDB" id="A0A059JAE4"/>
<organism evidence="8 9">
    <name type="scientific">Trichophyton interdigitale (strain MR816)</name>
    <dbReference type="NCBI Taxonomy" id="1215338"/>
    <lineage>
        <taxon>Eukaryota</taxon>
        <taxon>Fungi</taxon>
        <taxon>Dikarya</taxon>
        <taxon>Ascomycota</taxon>
        <taxon>Pezizomycotina</taxon>
        <taxon>Eurotiomycetes</taxon>
        <taxon>Eurotiomycetidae</taxon>
        <taxon>Onygenales</taxon>
        <taxon>Arthrodermataceae</taxon>
        <taxon>Trichophyton</taxon>
    </lineage>
</organism>
<feature type="compositionally biased region" description="Basic residues" evidence="6">
    <location>
        <begin position="827"/>
        <end position="837"/>
    </location>
</feature>
<dbReference type="OrthoDB" id="442460at2759"/>
<keyword evidence="4" id="KW-0833">Ubl conjugation pathway</keyword>
<feature type="compositionally biased region" description="Basic and acidic residues" evidence="6">
    <location>
        <begin position="305"/>
        <end position="315"/>
    </location>
</feature>
<dbReference type="InterPro" id="IPR051947">
    <property type="entry name" value="Sentrin-specific_protease"/>
</dbReference>
<feature type="region of interest" description="Disordered" evidence="6">
    <location>
        <begin position="1075"/>
        <end position="1112"/>
    </location>
</feature>
<dbReference type="PANTHER" id="PTHR46896">
    <property type="entry name" value="SENTRIN-SPECIFIC PROTEASE"/>
    <property type="match status" value="1"/>
</dbReference>
<keyword evidence="5" id="KW-0378">Hydrolase</keyword>
<evidence type="ECO:0000313" key="8">
    <source>
        <dbReference type="EMBL" id="KDB24744.1"/>
    </source>
</evidence>
<comment type="caution">
    <text evidence="8">The sequence shown here is derived from an EMBL/GenBank/DDBJ whole genome shotgun (WGS) entry which is preliminary data.</text>
</comment>
<feature type="region of interest" description="Disordered" evidence="6">
    <location>
        <begin position="534"/>
        <end position="560"/>
    </location>
</feature>
<dbReference type="SUPFAM" id="SSF54001">
    <property type="entry name" value="Cysteine proteinases"/>
    <property type="match status" value="1"/>
</dbReference>
<keyword evidence="9" id="KW-1185">Reference proteome</keyword>
<keyword evidence="3" id="KW-0645">Protease</keyword>
<feature type="compositionally biased region" description="Polar residues" evidence="6">
    <location>
        <begin position="487"/>
        <end position="498"/>
    </location>
</feature>
<feature type="region of interest" description="Disordered" evidence="6">
    <location>
        <begin position="993"/>
        <end position="1060"/>
    </location>
</feature>
<evidence type="ECO:0000259" key="7">
    <source>
        <dbReference type="PROSITE" id="PS50600"/>
    </source>
</evidence>
<dbReference type="GO" id="GO:0070139">
    <property type="term" value="F:SUMO-specific endopeptidase activity"/>
    <property type="evidence" value="ECO:0007669"/>
    <property type="project" value="TreeGrafter"/>
</dbReference>
<reference evidence="8 9" key="1">
    <citation type="submission" date="2014-02" db="EMBL/GenBank/DDBJ databases">
        <title>The Genome Sequence of Trichophyton interdigitale MR816.</title>
        <authorList>
            <consortium name="The Broad Institute Genomics Platform"/>
            <person name="Cuomo C.A."/>
            <person name="White T.C."/>
            <person name="Graser Y."/>
            <person name="Martinez-Rossi N."/>
            <person name="Heitman J."/>
            <person name="Young S.K."/>
            <person name="Zeng Q."/>
            <person name="Gargeya S."/>
            <person name="Abouelleil A."/>
            <person name="Alvarado L."/>
            <person name="Chapman S.B."/>
            <person name="Gainer-Dewar J."/>
            <person name="Goldberg J."/>
            <person name="Griggs A."/>
            <person name="Gujja S."/>
            <person name="Hansen M."/>
            <person name="Howarth C."/>
            <person name="Imamovic A."/>
            <person name="Larimer J."/>
            <person name="Martinez D."/>
            <person name="Murphy C."/>
            <person name="Pearson M.D."/>
            <person name="Persinoti G."/>
            <person name="Poon T."/>
            <person name="Priest M."/>
            <person name="Roberts A.D."/>
            <person name="Saif S."/>
            <person name="Shea T.D."/>
            <person name="Sykes S.N."/>
            <person name="Wortman J."/>
            <person name="Nusbaum C."/>
            <person name="Birren B."/>
        </authorList>
    </citation>
    <scope>NUCLEOTIDE SEQUENCE [LARGE SCALE GENOMIC DNA]</scope>
    <source>
        <strain evidence="8 9">MR816</strain>
    </source>
</reference>
<evidence type="ECO:0000256" key="5">
    <source>
        <dbReference type="ARBA" id="ARBA00022801"/>
    </source>
</evidence>
<feature type="compositionally biased region" description="Basic and acidic residues" evidence="6">
    <location>
        <begin position="1076"/>
        <end position="1088"/>
    </location>
</feature>
<feature type="region of interest" description="Disordered" evidence="6">
    <location>
        <begin position="247"/>
        <end position="315"/>
    </location>
</feature>
<evidence type="ECO:0000256" key="1">
    <source>
        <dbReference type="ARBA" id="ARBA00005234"/>
    </source>
</evidence>
<keyword evidence="2" id="KW-0597">Phosphoprotein</keyword>